<dbReference type="AlphaFoldDB" id="A0A9W4NMF8"/>
<accession>A0A9W4NMF8</accession>
<gene>
    <name evidence="2" type="ORF">PSALAMII_LOCUS6155</name>
</gene>
<organism evidence="2 3">
    <name type="scientific">Penicillium salamii</name>
    <dbReference type="NCBI Taxonomy" id="1612424"/>
    <lineage>
        <taxon>Eukaryota</taxon>
        <taxon>Fungi</taxon>
        <taxon>Dikarya</taxon>
        <taxon>Ascomycota</taxon>
        <taxon>Pezizomycotina</taxon>
        <taxon>Eurotiomycetes</taxon>
        <taxon>Eurotiomycetidae</taxon>
        <taxon>Eurotiales</taxon>
        <taxon>Aspergillaceae</taxon>
        <taxon>Penicillium</taxon>
    </lineage>
</organism>
<feature type="region of interest" description="Disordered" evidence="1">
    <location>
        <begin position="26"/>
        <end position="46"/>
    </location>
</feature>
<sequence>MCGDTNRQSLGGTIAVLFPQNQNTSAEASLSSSPESVSSFTSSSSTASMSSYNLFFRDAEEANRTKVVLQTNDTETYHALRDYGRLDIRIEKYGDISNTSQSLSPLHQFKLSMDQDTCSSRTEMEFELPEKLDLGVSDTGVIGRQVTVREGGMILGIGVVGYN</sequence>
<dbReference type="Proteomes" id="UP001152649">
    <property type="component" value="Unassembled WGS sequence"/>
</dbReference>
<name>A0A9W4NMF8_9EURO</name>
<evidence type="ECO:0000313" key="2">
    <source>
        <dbReference type="EMBL" id="CAG8385319.1"/>
    </source>
</evidence>
<evidence type="ECO:0000256" key="1">
    <source>
        <dbReference type="SAM" id="MobiDB-lite"/>
    </source>
</evidence>
<keyword evidence="3" id="KW-1185">Reference proteome</keyword>
<evidence type="ECO:0000313" key="3">
    <source>
        <dbReference type="Proteomes" id="UP001152649"/>
    </source>
</evidence>
<reference evidence="2" key="1">
    <citation type="submission" date="2021-07" db="EMBL/GenBank/DDBJ databases">
        <authorList>
            <person name="Branca A.L. A."/>
        </authorList>
    </citation>
    <scope>NUCLEOTIDE SEQUENCE</scope>
</reference>
<protein>
    <submittedName>
        <fullName evidence="2">Uncharacterized protein</fullName>
    </submittedName>
</protein>
<dbReference type="OrthoDB" id="4158189at2759"/>
<comment type="caution">
    <text evidence="2">The sequence shown here is derived from an EMBL/GenBank/DDBJ whole genome shotgun (WGS) entry which is preliminary data.</text>
</comment>
<dbReference type="EMBL" id="CAJVPG010000266">
    <property type="protein sequence ID" value="CAG8385319.1"/>
    <property type="molecule type" value="Genomic_DNA"/>
</dbReference>
<proteinExistence type="predicted"/>